<dbReference type="RefSeq" id="WP_244055430.1">
    <property type="nucleotide sequence ID" value="NZ_BQXH01000011.1"/>
</dbReference>
<feature type="domain" description="ABC transporter" evidence="11">
    <location>
        <begin position="6"/>
        <end position="245"/>
    </location>
</feature>
<reference evidence="12" key="1">
    <citation type="journal article" date="2022" name="Int. J. Syst. Evol. Microbiol.">
        <title>A novel species of lactic acid bacteria, Ligilactobacillus pabuli sp. nov., isolated from alfalfa silage.</title>
        <authorList>
            <person name="Tohno M."/>
            <person name="Tanizawa Y."/>
            <person name="Sawada H."/>
            <person name="Sakamoto M."/>
            <person name="Ohkuma M."/>
            <person name="Kobayashi H."/>
        </authorList>
    </citation>
    <scope>NUCLEOTIDE SEQUENCE</scope>
    <source>
        <strain evidence="12">AF129</strain>
    </source>
</reference>
<dbReference type="CDD" id="cd03226">
    <property type="entry name" value="ABC_cobalt_CbiO_domain2"/>
    <property type="match status" value="1"/>
</dbReference>
<evidence type="ECO:0000256" key="10">
    <source>
        <dbReference type="ARBA" id="ARBA00025157"/>
    </source>
</evidence>
<dbReference type="InterPro" id="IPR027417">
    <property type="entry name" value="P-loop_NTPase"/>
</dbReference>
<keyword evidence="3" id="KW-0813">Transport</keyword>
<comment type="similarity">
    <text evidence="2">Belongs to the ABC transporter superfamily.</text>
</comment>
<dbReference type="PROSITE" id="PS50893">
    <property type="entry name" value="ABC_TRANSPORTER_2"/>
    <property type="match status" value="2"/>
</dbReference>
<keyword evidence="7 12" id="KW-0067">ATP-binding</keyword>
<evidence type="ECO:0000313" key="13">
    <source>
        <dbReference type="Proteomes" id="UP001055149"/>
    </source>
</evidence>
<keyword evidence="5" id="KW-0677">Repeat</keyword>
<dbReference type="SMART" id="SM00382">
    <property type="entry name" value="AAA"/>
    <property type="match status" value="2"/>
</dbReference>
<keyword evidence="9" id="KW-0472">Membrane</keyword>
<dbReference type="InterPro" id="IPR015856">
    <property type="entry name" value="ABC_transpr_CbiO/EcfA_su"/>
</dbReference>
<dbReference type="InterPro" id="IPR003593">
    <property type="entry name" value="AAA+_ATPase"/>
</dbReference>
<evidence type="ECO:0000313" key="12">
    <source>
        <dbReference type="EMBL" id="GKS81686.1"/>
    </source>
</evidence>
<sequence>MTTAMITSKNVSFRYPHEQEPFLQNINLEIQPGECVLICGHSGSGKTTFSRLLNGLSPNYIPGELQGEVTTNGLLAGQAAIEDYVPVVGSVFQNPKTQYFTATVKDELAFPLENSGIAPVEIVQKVQQTAAEFHIAHLLDRQMFSLSGGEQQQIALAAATILHPKVLVLDEVSSNLDDQAITRLTTNIRSQKAAGVTIILTEHRLAWTNSFVDRYVLFQNGALTQTWTKQEFLSLSQAKLHDLGLRAVDLTAHRQALAAKAYQPKSSLVDQTNTLEAQQLTIGYQSKQVLTDLSFALKPHQVTGVVGPNGVGKSTLAKTLTGLLKPIAGQINWHGHPFSAKELLKKSFLVMQNTNYQLFCESVEEEVLLNAKYPEKKDELLTQLNLAKFAQRHPLSLSAGQQQRVVIAAALMSGKELLIFDEPTSGLDYANLQRFGDLLQLLKQTETLIVVITHDLELSAGWCDQIIHLGKP</sequence>
<dbReference type="PANTHER" id="PTHR43553">
    <property type="entry name" value="HEAVY METAL TRANSPORTER"/>
    <property type="match status" value="1"/>
</dbReference>
<protein>
    <submittedName>
        <fullName evidence="12">ABC transporter ATP-binding protein</fullName>
    </submittedName>
</protein>
<keyword evidence="8" id="KW-1278">Translocase</keyword>
<evidence type="ECO:0000256" key="2">
    <source>
        <dbReference type="ARBA" id="ARBA00005417"/>
    </source>
</evidence>
<dbReference type="PANTHER" id="PTHR43553:SF23">
    <property type="entry name" value="ABC TRANSPORTER ATP-BINDING COMPONENT"/>
    <property type="match status" value="1"/>
</dbReference>
<dbReference type="SUPFAM" id="SSF52540">
    <property type="entry name" value="P-loop containing nucleoside triphosphate hydrolases"/>
    <property type="match status" value="2"/>
</dbReference>
<dbReference type="Pfam" id="PF00005">
    <property type="entry name" value="ABC_tran"/>
    <property type="match status" value="2"/>
</dbReference>
<feature type="domain" description="ABC transporter" evidence="11">
    <location>
        <begin position="275"/>
        <end position="472"/>
    </location>
</feature>
<comment type="subcellular location">
    <subcellularLocation>
        <location evidence="1">Cell membrane</location>
        <topology evidence="1">Peripheral membrane protein</topology>
    </subcellularLocation>
</comment>
<evidence type="ECO:0000256" key="4">
    <source>
        <dbReference type="ARBA" id="ARBA00022475"/>
    </source>
</evidence>
<comment type="caution">
    <text evidence="12">The sequence shown here is derived from an EMBL/GenBank/DDBJ whole genome shotgun (WGS) entry which is preliminary data.</text>
</comment>
<dbReference type="EMBL" id="BQXH01000011">
    <property type="protein sequence ID" value="GKS81686.1"/>
    <property type="molecule type" value="Genomic_DNA"/>
</dbReference>
<evidence type="ECO:0000256" key="1">
    <source>
        <dbReference type="ARBA" id="ARBA00004202"/>
    </source>
</evidence>
<name>A0ABQ5JMA6_9LACO</name>
<dbReference type="Proteomes" id="UP001055149">
    <property type="component" value="Unassembled WGS sequence"/>
</dbReference>
<comment type="function">
    <text evidence="10">Probably part of an ABC transporter complex. Responsible for energy coupling to the transport system.</text>
</comment>
<evidence type="ECO:0000256" key="9">
    <source>
        <dbReference type="ARBA" id="ARBA00023136"/>
    </source>
</evidence>
<dbReference type="CDD" id="cd03225">
    <property type="entry name" value="ABC_cobalt_CbiO_domain1"/>
    <property type="match status" value="1"/>
</dbReference>
<evidence type="ECO:0000256" key="3">
    <source>
        <dbReference type="ARBA" id="ARBA00022448"/>
    </source>
</evidence>
<dbReference type="InterPro" id="IPR050095">
    <property type="entry name" value="ECF_ABC_transporter_ATP-bd"/>
</dbReference>
<dbReference type="InterPro" id="IPR003439">
    <property type="entry name" value="ABC_transporter-like_ATP-bd"/>
</dbReference>
<proteinExistence type="inferred from homology"/>
<evidence type="ECO:0000256" key="6">
    <source>
        <dbReference type="ARBA" id="ARBA00022741"/>
    </source>
</evidence>
<evidence type="ECO:0000256" key="8">
    <source>
        <dbReference type="ARBA" id="ARBA00022967"/>
    </source>
</evidence>
<gene>
    <name evidence="12" type="ORF">LPAF129_13720</name>
</gene>
<keyword evidence="6" id="KW-0547">Nucleotide-binding</keyword>
<keyword evidence="4" id="KW-1003">Cell membrane</keyword>
<organism evidence="12 13">
    <name type="scientific">Ligilactobacillus pabuli</name>
    <dbReference type="NCBI Taxonomy" id="2886039"/>
    <lineage>
        <taxon>Bacteria</taxon>
        <taxon>Bacillati</taxon>
        <taxon>Bacillota</taxon>
        <taxon>Bacilli</taxon>
        <taxon>Lactobacillales</taxon>
        <taxon>Lactobacillaceae</taxon>
        <taxon>Ligilactobacillus</taxon>
    </lineage>
</organism>
<dbReference type="GO" id="GO:0005524">
    <property type="term" value="F:ATP binding"/>
    <property type="evidence" value="ECO:0007669"/>
    <property type="project" value="UniProtKB-KW"/>
</dbReference>
<evidence type="ECO:0000256" key="5">
    <source>
        <dbReference type="ARBA" id="ARBA00022737"/>
    </source>
</evidence>
<evidence type="ECO:0000259" key="11">
    <source>
        <dbReference type="PROSITE" id="PS50893"/>
    </source>
</evidence>
<dbReference type="Gene3D" id="3.40.50.300">
    <property type="entry name" value="P-loop containing nucleotide triphosphate hydrolases"/>
    <property type="match status" value="2"/>
</dbReference>
<dbReference type="InterPro" id="IPR017871">
    <property type="entry name" value="ABC_transporter-like_CS"/>
</dbReference>
<evidence type="ECO:0000256" key="7">
    <source>
        <dbReference type="ARBA" id="ARBA00022840"/>
    </source>
</evidence>
<dbReference type="PROSITE" id="PS00211">
    <property type="entry name" value="ABC_TRANSPORTER_1"/>
    <property type="match status" value="1"/>
</dbReference>
<accession>A0ABQ5JMA6</accession>
<keyword evidence="13" id="KW-1185">Reference proteome</keyword>